<evidence type="ECO:0000313" key="1">
    <source>
        <dbReference type="EMBL" id="AFJ60388.1"/>
    </source>
</evidence>
<gene>
    <name evidence="1" type="ORF">MUS_0306</name>
</gene>
<dbReference type="Proteomes" id="UP000002878">
    <property type="component" value="Chromosome"/>
</dbReference>
<dbReference type="HOGENOM" id="CLU_3323993_0_0_9"/>
<sequence>MITVIHFLNKSKEREEEGTALFPLFTIQAFGSFRFGNM</sequence>
<accession>I2C164</accession>
<reference evidence="1 2" key="1">
    <citation type="journal article" date="2012" name="J. Biotechnol.">
        <title>Genome sequence of the plant growth promoting strain Bacillus amyloliquefaciens subsp. plantarum B9601-Y2 and expression of mersacidin and other secondary metabolites.</title>
        <authorList>
            <person name="He P."/>
            <person name="Hao K."/>
            <person name="Blom J."/>
            <person name="Ruckert C."/>
            <person name="Vater J."/>
            <person name="Mao Z."/>
            <person name="Wu Y."/>
            <person name="Hou M."/>
            <person name="He P."/>
            <person name="He Y."/>
            <person name="Borriss R."/>
        </authorList>
    </citation>
    <scope>NUCLEOTIDE SEQUENCE [LARGE SCALE GENOMIC DNA]</scope>
    <source>
        <strain evidence="1">Y2</strain>
    </source>
</reference>
<organism evidence="1 2">
    <name type="scientific">Bacillus amyloliquefaciens (strain Y2)</name>
    <name type="common">Bacillus amyloliquefaciens subsp. plantarum (strain B9601-Y2)</name>
    <dbReference type="NCBI Taxonomy" id="1155777"/>
    <lineage>
        <taxon>Bacteria</taxon>
        <taxon>Bacillati</taxon>
        <taxon>Bacillota</taxon>
        <taxon>Bacilli</taxon>
        <taxon>Bacillales</taxon>
        <taxon>Bacillaceae</taxon>
        <taxon>Bacillus</taxon>
        <taxon>Bacillus amyloliquefaciens group</taxon>
    </lineage>
</organism>
<proteinExistence type="predicted"/>
<dbReference type="AlphaFoldDB" id="I2C164"/>
<dbReference type="KEGG" id="bqy:MUS_0306"/>
<dbReference type="PATRIC" id="fig|1126211.3.peg.296"/>
<name>I2C164_BACAY</name>
<protein>
    <submittedName>
        <fullName evidence="1">Uncharacterized protein</fullName>
    </submittedName>
</protein>
<evidence type="ECO:0000313" key="2">
    <source>
        <dbReference type="Proteomes" id="UP000002878"/>
    </source>
</evidence>
<dbReference type="EMBL" id="CP003332">
    <property type="protein sequence ID" value="AFJ60388.1"/>
    <property type="molecule type" value="Genomic_DNA"/>
</dbReference>